<dbReference type="InterPro" id="IPR012877">
    <property type="entry name" value="Dhs-27"/>
</dbReference>
<sequence length="392" mass="45823">MSKTCCVNLFDKKVGERFEKHSDKLCEYYKDSELRVQELRVLPGTAKGDNFASIILRINVKYSRGKSEGRTDSVSFLVKTSFAEQDLSANVVRDYNIYIREMDMYEIILPKLALLLKELGDESKLFASTVNVDREVSAIMFEDMLLENYGMACRFKRLDLQHTQLVLEKLATFHAIGAVLNEREPGIYAKNFDRGIFNRYTRGYQPIMEQLFKYGERTTDVNDRDFMTLAHGDVWTMNVMFQYDAQQRPSNAILIDFQFSVWCSPTIDLHYLLNTSLPEPVRLQDQPKLVQYYYYKLVEVLKKLRYAGYIPSLFEFQRQFEARAFYGLFGALVFQPVQLYQGQEKGSIEIILSEDESAMQFKDSVFQNDVMINKLHRLLPFFDRKGLLDDMH</sequence>
<dbReference type="PANTHER" id="PTHR11012:SF13">
    <property type="entry name" value="CHK KINASE-LIKE DOMAIN-CONTAINING PROTEIN-RELATED"/>
    <property type="match status" value="1"/>
</dbReference>
<reference evidence="3" key="1">
    <citation type="submission" date="2025-08" db="UniProtKB">
        <authorList>
            <consortium name="RefSeq"/>
        </authorList>
    </citation>
    <scope>IDENTIFICATION</scope>
    <source>
        <strain evidence="3">11010-0011.00</strain>
        <tissue evidence="3">Whole body</tissue>
    </source>
</reference>
<dbReference type="SMART" id="SM00587">
    <property type="entry name" value="CHK"/>
    <property type="match status" value="1"/>
</dbReference>
<accession>A0A6J2TGQ7</accession>
<dbReference type="Pfam" id="PF02958">
    <property type="entry name" value="EcKL"/>
    <property type="match status" value="1"/>
</dbReference>
<dbReference type="GeneID" id="115623868"/>
<evidence type="ECO:0000313" key="3">
    <source>
        <dbReference type="RefSeq" id="XP_030374273.1"/>
    </source>
</evidence>
<name>A0A6J2TGQ7_DROLE</name>
<feature type="domain" description="CHK kinase-like" evidence="1">
    <location>
        <begin position="139"/>
        <end position="303"/>
    </location>
</feature>
<dbReference type="Proteomes" id="UP000504634">
    <property type="component" value="Unplaced"/>
</dbReference>
<dbReference type="AlphaFoldDB" id="A0A6J2TGQ7"/>
<proteinExistence type="predicted"/>
<dbReference type="OrthoDB" id="411145at2759"/>
<gene>
    <name evidence="3" type="primary">LOC115623868</name>
</gene>
<dbReference type="Pfam" id="PF07914">
    <property type="entry name" value="DUF1679"/>
    <property type="match status" value="1"/>
</dbReference>
<protein>
    <submittedName>
        <fullName evidence="3">Uncharacterized protein LOC115623868</fullName>
    </submittedName>
</protein>
<dbReference type="SUPFAM" id="SSF56112">
    <property type="entry name" value="Protein kinase-like (PK-like)"/>
    <property type="match status" value="1"/>
</dbReference>
<dbReference type="InterPro" id="IPR011009">
    <property type="entry name" value="Kinase-like_dom_sf"/>
</dbReference>
<dbReference type="Gene3D" id="3.90.1200.10">
    <property type="match status" value="1"/>
</dbReference>
<dbReference type="InterPro" id="IPR015897">
    <property type="entry name" value="CHK_kinase-like"/>
</dbReference>
<evidence type="ECO:0000313" key="2">
    <source>
        <dbReference type="Proteomes" id="UP000504634"/>
    </source>
</evidence>
<organism evidence="2 3">
    <name type="scientific">Drosophila lebanonensis</name>
    <name type="common">Fruit fly</name>
    <name type="synonym">Scaptodrosophila lebanonensis</name>
    <dbReference type="NCBI Taxonomy" id="7225"/>
    <lineage>
        <taxon>Eukaryota</taxon>
        <taxon>Metazoa</taxon>
        <taxon>Ecdysozoa</taxon>
        <taxon>Arthropoda</taxon>
        <taxon>Hexapoda</taxon>
        <taxon>Insecta</taxon>
        <taxon>Pterygota</taxon>
        <taxon>Neoptera</taxon>
        <taxon>Endopterygota</taxon>
        <taxon>Diptera</taxon>
        <taxon>Brachycera</taxon>
        <taxon>Muscomorpha</taxon>
        <taxon>Ephydroidea</taxon>
        <taxon>Drosophilidae</taxon>
        <taxon>Scaptodrosophila</taxon>
    </lineage>
</organism>
<dbReference type="PANTHER" id="PTHR11012">
    <property type="entry name" value="PROTEIN KINASE-LIKE DOMAIN-CONTAINING"/>
    <property type="match status" value="1"/>
</dbReference>
<dbReference type="RefSeq" id="XP_030374273.1">
    <property type="nucleotide sequence ID" value="XM_030518413.1"/>
</dbReference>
<keyword evidence="2" id="KW-1185">Reference proteome</keyword>
<dbReference type="InterPro" id="IPR004119">
    <property type="entry name" value="EcKL"/>
</dbReference>
<evidence type="ECO:0000259" key="1">
    <source>
        <dbReference type="SMART" id="SM00587"/>
    </source>
</evidence>